<dbReference type="Proteomes" id="UP000509704">
    <property type="component" value="Chromosome 7"/>
</dbReference>
<dbReference type="InterPro" id="IPR023673">
    <property type="entry name" value="Ribosomal_uL1_CS"/>
</dbReference>
<dbReference type="AlphaFoldDB" id="A0A7H9B746"/>
<dbReference type="EMBL" id="CP058610">
    <property type="protein sequence ID" value="QLG74555.1"/>
    <property type="molecule type" value="Genomic_DNA"/>
</dbReference>
<evidence type="ECO:0000256" key="2">
    <source>
        <dbReference type="ARBA" id="ARBA00022980"/>
    </source>
</evidence>
<dbReference type="GO" id="GO:0006412">
    <property type="term" value="P:translation"/>
    <property type="evidence" value="ECO:0007669"/>
    <property type="project" value="InterPro"/>
</dbReference>
<dbReference type="Pfam" id="PF00687">
    <property type="entry name" value="Ribosomal_L1"/>
    <property type="match status" value="1"/>
</dbReference>
<dbReference type="RefSeq" id="XP_037146280.1">
    <property type="nucleotide sequence ID" value="XM_037290385.1"/>
</dbReference>
<dbReference type="PROSITE" id="PS01199">
    <property type="entry name" value="RIBOSOMAL_L1"/>
    <property type="match status" value="1"/>
</dbReference>
<evidence type="ECO:0000256" key="1">
    <source>
        <dbReference type="ARBA" id="ARBA00010531"/>
    </source>
</evidence>
<sequence>MSRVLLGGSIRRCFLHTGQVLKAEESVATVSKLSKDQLKKRELRRMAQRKAAAKRPASDHPLYMPISKALRFLRAAEVGQPSSQQTLNLTTLIVAERGVPALSGSVSFPRPIKETKIAVFSDDEGQLKTVAEQFNCHLLGGSSLIEKIKNGDIPVDFDKAFATPEIVPALTSQLARVLGPRGVLPTVKKGTVAPDITPLVKQSLGSMPFRQQGNCISIAVGKCSFADGQILENIIATQEAYKEALVNQKSKKSSMLGKTTLSSTHGPGIVIDFA</sequence>
<evidence type="ECO:0000313" key="5">
    <source>
        <dbReference type="EMBL" id="QLG74555.1"/>
    </source>
</evidence>
<dbReference type="PANTHER" id="PTHR36427:SF3">
    <property type="entry name" value="LARGE RIBOSOMAL SUBUNIT PROTEIN UL1M"/>
    <property type="match status" value="1"/>
</dbReference>
<dbReference type="SUPFAM" id="SSF56808">
    <property type="entry name" value="Ribosomal protein L1"/>
    <property type="match status" value="1"/>
</dbReference>
<keyword evidence="3 4" id="KW-0687">Ribonucleoprotein</keyword>
<dbReference type="GO" id="GO:0003723">
    <property type="term" value="F:RNA binding"/>
    <property type="evidence" value="ECO:0007669"/>
    <property type="project" value="InterPro"/>
</dbReference>
<dbReference type="Gene3D" id="3.30.190.20">
    <property type="match status" value="1"/>
</dbReference>
<evidence type="ECO:0000256" key="3">
    <source>
        <dbReference type="ARBA" id="ARBA00023274"/>
    </source>
</evidence>
<reference evidence="5 6" key="1">
    <citation type="submission" date="2020-07" db="EMBL/GenBank/DDBJ databases">
        <title>The yeast mating-type switching endonuclease HO is a domesticated member of an unorthodox homing genetic element family.</title>
        <authorList>
            <person name="Coughlan A.Y."/>
            <person name="Lombardi L."/>
            <person name="Braun-Galleani S."/>
            <person name="Martos A.R."/>
            <person name="Galeote V."/>
            <person name="Bigey F."/>
            <person name="Dequin S."/>
            <person name="Byrne K.P."/>
            <person name="Wolfe K.H."/>
        </authorList>
    </citation>
    <scope>NUCLEOTIDE SEQUENCE [LARGE SCALE GENOMIC DNA]</scope>
    <source>
        <strain evidence="5 6">NRRL Y-6702</strain>
    </source>
</reference>
<dbReference type="PANTHER" id="PTHR36427">
    <property type="entry name" value="54S RIBOSOMAL PROTEIN L1, MITOCHONDRIAL"/>
    <property type="match status" value="1"/>
</dbReference>
<accession>A0A7H9B746</accession>
<dbReference type="InterPro" id="IPR028364">
    <property type="entry name" value="Ribosomal_uL1/biogenesis"/>
</dbReference>
<gene>
    <name evidence="5" type="ORF">HG535_0G04380</name>
</gene>
<keyword evidence="2 4" id="KW-0689">Ribosomal protein</keyword>
<keyword evidence="6" id="KW-1185">Reference proteome</keyword>
<dbReference type="PIRSF" id="PIRSF002155">
    <property type="entry name" value="Ribosomal_L1"/>
    <property type="match status" value="1"/>
</dbReference>
<dbReference type="InterPro" id="IPR023674">
    <property type="entry name" value="Ribosomal_uL1-like"/>
</dbReference>
<dbReference type="OrthoDB" id="1747252at2759"/>
<comment type="similarity">
    <text evidence="1 4">Belongs to the universal ribosomal protein uL1 family.</text>
</comment>
<dbReference type="GeneID" id="59238338"/>
<dbReference type="Gene3D" id="3.40.50.790">
    <property type="match status" value="1"/>
</dbReference>
<proteinExistence type="inferred from homology"/>
<dbReference type="KEGG" id="zmk:HG535_0G04380"/>
<evidence type="ECO:0000256" key="4">
    <source>
        <dbReference type="RuleBase" id="RU000659"/>
    </source>
</evidence>
<dbReference type="GO" id="GO:0005762">
    <property type="term" value="C:mitochondrial large ribosomal subunit"/>
    <property type="evidence" value="ECO:0007669"/>
    <property type="project" value="TreeGrafter"/>
</dbReference>
<protein>
    <recommendedName>
        <fullName evidence="4">Ribosomal protein</fullName>
    </recommendedName>
</protein>
<dbReference type="InterPro" id="IPR016095">
    <property type="entry name" value="Ribosomal_uL1_3-a/b-sand"/>
</dbReference>
<organism evidence="5 6">
    <name type="scientific">Zygotorulaspora mrakii</name>
    <name type="common">Zygosaccharomyces mrakii</name>
    <dbReference type="NCBI Taxonomy" id="42260"/>
    <lineage>
        <taxon>Eukaryota</taxon>
        <taxon>Fungi</taxon>
        <taxon>Dikarya</taxon>
        <taxon>Ascomycota</taxon>
        <taxon>Saccharomycotina</taxon>
        <taxon>Saccharomycetes</taxon>
        <taxon>Saccharomycetales</taxon>
        <taxon>Saccharomycetaceae</taxon>
        <taxon>Zygotorulaspora</taxon>
    </lineage>
</organism>
<evidence type="ECO:0000313" key="6">
    <source>
        <dbReference type="Proteomes" id="UP000509704"/>
    </source>
</evidence>
<dbReference type="CDD" id="cd00403">
    <property type="entry name" value="Ribosomal_L1"/>
    <property type="match status" value="1"/>
</dbReference>
<name>A0A7H9B746_ZYGMR</name>
<dbReference type="InterPro" id="IPR002143">
    <property type="entry name" value="Ribosomal_uL1"/>
</dbReference>
<dbReference type="GO" id="GO:0003735">
    <property type="term" value="F:structural constituent of ribosome"/>
    <property type="evidence" value="ECO:0007669"/>
    <property type="project" value="InterPro"/>
</dbReference>